<feature type="region of interest" description="Disordered" evidence="1">
    <location>
        <begin position="153"/>
        <end position="188"/>
    </location>
</feature>
<dbReference type="STRING" id="1141098.A0A1Y2DVS1"/>
<reference evidence="2 3" key="1">
    <citation type="submission" date="2016-07" db="EMBL/GenBank/DDBJ databases">
        <title>Pervasive Adenine N6-methylation of Active Genes in Fungi.</title>
        <authorList>
            <consortium name="DOE Joint Genome Institute"/>
            <person name="Mondo S.J."/>
            <person name="Dannebaum R.O."/>
            <person name="Kuo R.C."/>
            <person name="Labutti K."/>
            <person name="Haridas S."/>
            <person name="Kuo A."/>
            <person name="Salamov A."/>
            <person name="Ahrendt S.R."/>
            <person name="Lipzen A."/>
            <person name="Sullivan W."/>
            <person name="Andreopoulos W.B."/>
            <person name="Clum A."/>
            <person name="Lindquist E."/>
            <person name="Daum C."/>
            <person name="Ramamoorthy G.K."/>
            <person name="Gryganskyi A."/>
            <person name="Culley D."/>
            <person name="Magnuson J.K."/>
            <person name="James T.Y."/>
            <person name="O'Malley M.A."/>
            <person name="Stajich J.E."/>
            <person name="Spatafora J.W."/>
            <person name="Visel A."/>
            <person name="Grigoriev I.V."/>
        </authorList>
    </citation>
    <scope>NUCLEOTIDE SEQUENCE [LARGE SCALE GENOMIC DNA]</scope>
    <source>
        <strain evidence="2 3">CBS 129021</strain>
    </source>
</reference>
<dbReference type="AlphaFoldDB" id="A0A1Y2DVS1"/>
<accession>A0A1Y2DVS1</accession>
<dbReference type="Proteomes" id="UP000193689">
    <property type="component" value="Unassembled WGS sequence"/>
</dbReference>
<feature type="compositionally biased region" description="Basic and acidic residues" evidence="1">
    <location>
        <begin position="452"/>
        <end position="464"/>
    </location>
</feature>
<dbReference type="GeneID" id="63780202"/>
<comment type="caution">
    <text evidence="2">The sequence shown here is derived from an EMBL/GenBank/DDBJ whole genome shotgun (WGS) entry which is preliminary data.</text>
</comment>
<keyword evidence="3" id="KW-1185">Reference proteome</keyword>
<proteinExistence type="predicted"/>
<dbReference type="EMBL" id="MCFJ01000008">
    <property type="protein sequence ID" value="ORY63371.1"/>
    <property type="molecule type" value="Genomic_DNA"/>
</dbReference>
<evidence type="ECO:0000256" key="1">
    <source>
        <dbReference type="SAM" id="MobiDB-lite"/>
    </source>
</evidence>
<dbReference type="SUPFAM" id="SSF52540">
    <property type="entry name" value="P-loop containing nucleoside triphosphate hydrolases"/>
    <property type="match status" value="1"/>
</dbReference>
<dbReference type="InParanoid" id="A0A1Y2DVS1"/>
<dbReference type="PROSITE" id="PS51257">
    <property type="entry name" value="PROKAR_LIPOPROTEIN"/>
    <property type="match status" value="1"/>
</dbReference>
<feature type="region of interest" description="Disordered" evidence="1">
    <location>
        <begin position="452"/>
        <end position="483"/>
    </location>
</feature>
<dbReference type="Gene3D" id="3.40.50.300">
    <property type="entry name" value="P-loop containing nucleotide triphosphate hydrolases"/>
    <property type="match status" value="1"/>
</dbReference>
<evidence type="ECO:0000313" key="2">
    <source>
        <dbReference type="EMBL" id="ORY63371.1"/>
    </source>
</evidence>
<dbReference type="RefSeq" id="XP_040715028.1">
    <property type="nucleotide sequence ID" value="XM_040863990.1"/>
</dbReference>
<feature type="region of interest" description="Disordered" evidence="1">
    <location>
        <begin position="202"/>
        <end position="241"/>
    </location>
</feature>
<feature type="compositionally biased region" description="Polar residues" evidence="1">
    <location>
        <begin position="171"/>
        <end position="182"/>
    </location>
</feature>
<feature type="region of interest" description="Disordered" evidence="1">
    <location>
        <begin position="292"/>
        <end position="355"/>
    </location>
</feature>
<dbReference type="InterPro" id="IPR027417">
    <property type="entry name" value="P-loop_NTPase"/>
</dbReference>
<feature type="compositionally biased region" description="Acidic residues" evidence="1">
    <location>
        <begin position="345"/>
        <end position="355"/>
    </location>
</feature>
<feature type="compositionally biased region" description="Acidic residues" evidence="1">
    <location>
        <begin position="323"/>
        <end position="337"/>
    </location>
</feature>
<gene>
    <name evidence="2" type="ORF">BCR38DRAFT_486116</name>
</gene>
<protein>
    <recommendedName>
        <fullName evidence="4">Helicase C-terminal domain-containing protein</fullName>
    </recommendedName>
</protein>
<name>A0A1Y2DVS1_9PEZI</name>
<sequence>MKETTVCLDSLFIRVNGVPCASLASCRTKTGLKAGIRTVADFDVDLIRRKVYEALKVEPSMVPSLRLQGPSGEKFCSGLELEMFLAQVKGGYIPVAMEHGLLYLDLVLVDEVVALSEIPAPINHQPELGASTVEGSSNAGDVIDEVVARSQIPGSTSQPRALGKLCDHNTPRNSVPTANPSPGENEMGVEIDSGMKEAEIAEEANTSNAKPVDKERIAKGDGVEVNAVDGTHPASTRHSAGSLVRYEEDLYNRENNIRGGAVDAHSRYGQAIASRPIPVVLRDRGQTAATSLFARKRKHEHDPSSSGDNSTAKRSKSVGVSEEVVDLTLDDDSDDADSNANFDVTADDVRDEDDDQARFASRVSPANGGNSYPHDQVCEWMDCPPGTTEFMIPGIKVPLKDHQVANMHYTFTRPDNFIAGEVNSDDMGLGKTVESYGKIVFRAICRRPMAEAREQWEQEGKESDPSSPRKHLPSDQTADMTCPRTRPGFRCPCEKHGLSYRIANNHPDFPSVIIASPSNNSPVKMRWTVMHDKYKKSPYYHDTAAVERTKCDIDVQNRAIEKSSLCENIIIVSSSMTAKRFLEQYEVEFDDETTIAAFAAAFVVMDEVSDYCKSDTSPFKLLEAVRQRSPKLTMVLGLGAGQLQAGPRSWTNFVRHFNASAKALKWQQHKDLQPENWAKVCTDWSYCCDKYQLRSSSRSSRYGEVYRRRFKGLKKVAGPIVCRMIMQRKAIDVLNGHVIIPLLPFQTNVVDLPMTDPRCYRVAQVLISNVLAYVDIVYQEALQRWENWGRKGVKPTKHNTATKVITSSKAYGQLVHSATYPGLAVLVDSEKLRQDDLLASTLNPAMKEVTLMITNKGHTRGEVQQLLKQTLFWRHLHYLRTTSPKYAELREIIKMMTHRQDDPADTENRHMLVFTRNPISTFITFMLLHEDHPGVDIGMIHSGVDIGCESQSNPHCRGAIFSWLNTTGAKPKILVGCHSMFAKGPNLQRANYCVQLEVAEKVGDEVQAMGRVARQGHERIPVVYTFFDSRNCAEMTTRNKHENASAAISTLLEWKRETSLGISRSYAGQSYAGTSLCP</sequence>
<evidence type="ECO:0000313" key="3">
    <source>
        <dbReference type="Proteomes" id="UP000193689"/>
    </source>
</evidence>
<evidence type="ECO:0008006" key="4">
    <source>
        <dbReference type="Google" id="ProtNLM"/>
    </source>
</evidence>
<feature type="compositionally biased region" description="Basic and acidic residues" evidence="1">
    <location>
        <begin position="211"/>
        <end position="222"/>
    </location>
</feature>
<dbReference type="OrthoDB" id="4161342at2759"/>
<organism evidence="2 3">
    <name type="scientific">Pseudomassariella vexata</name>
    <dbReference type="NCBI Taxonomy" id="1141098"/>
    <lineage>
        <taxon>Eukaryota</taxon>
        <taxon>Fungi</taxon>
        <taxon>Dikarya</taxon>
        <taxon>Ascomycota</taxon>
        <taxon>Pezizomycotina</taxon>
        <taxon>Sordariomycetes</taxon>
        <taxon>Xylariomycetidae</taxon>
        <taxon>Amphisphaeriales</taxon>
        <taxon>Pseudomassariaceae</taxon>
        <taxon>Pseudomassariella</taxon>
    </lineage>
</organism>